<dbReference type="AlphaFoldDB" id="A0A1E3KU36"/>
<evidence type="ECO:0000313" key="1">
    <source>
        <dbReference type="EMBL" id="ODO62269.1"/>
    </source>
</evidence>
<comment type="caution">
    <text evidence="1">The sequence shown here is derived from an EMBL/GenBank/DDBJ whole genome shotgun (WGS) entry which is preliminary data.</text>
</comment>
<dbReference type="EMBL" id="MCOL01000001">
    <property type="protein sequence ID" value="ODO62269.1"/>
    <property type="molecule type" value="Genomic_DNA"/>
</dbReference>
<organism evidence="1 2">
    <name type="scientific">Lactiplantibacillus plantarum</name>
    <name type="common">Lactobacillus plantarum</name>
    <dbReference type="NCBI Taxonomy" id="1590"/>
    <lineage>
        <taxon>Bacteria</taxon>
        <taxon>Bacillati</taxon>
        <taxon>Bacillota</taxon>
        <taxon>Bacilli</taxon>
        <taxon>Lactobacillales</taxon>
        <taxon>Lactobacillaceae</taxon>
        <taxon>Lactiplantibacillus</taxon>
    </lineage>
</organism>
<accession>A0A1E3KU36</accession>
<dbReference type="Proteomes" id="UP000094892">
    <property type="component" value="Unassembled WGS sequence"/>
</dbReference>
<proteinExistence type="predicted"/>
<dbReference type="RefSeq" id="WP_069302549.1">
    <property type="nucleotide sequence ID" value="NZ_CP102362.1"/>
</dbReference>
<name>A0A1E3KU36_LACPN</name>
<gene>
    <name evidence="1" type="ORF">LPJSA22_02281</name>
</gene>
<evidence type="ECO:0000313" key="2">
    <source>
        <dbReference type="Proteomes" id="UP000094892"/>
    </source>
</evidence>
<reference evidence="1 2" key="1">
    <citation type="submission" date="2016-08" db="EMBL/GenBank/DDBJ databases">
        <title>Genome sequencing of Lactobacillus plantarum JSA22, isolated from fermented soybean paste.</title>
        <authorList>
            <person name="Choi H.S."/>
        </authorList>
    </citation>
    <scope>NUCLEOTIDE SEQUENCE [LARGE SCALE GENOMIC DNA]</scope>
    <source>
        <strain evidence="1 2">JSA22</strain>
    </source>
</reference>
<sequence>MDNEKYQKLHSYPKVVNRKKIDCAPQGDQKVIKGHAVFNPSEEFTVIQARKGHARKNDLSYVLMHKTGIMLRIDLIGATHHGTPTPHVHIFDDDHNEGLDVVPLADIANYDSTFEIVTSLATFLRYNNFDLAGLTMSLSTV</sequence>
<protein>
    <submittedName>
        <fullName evidence="1">Uncharacterized protein</fullName>
    </submittedName>
</protein>